<dbReference type="Gene3D" id="3.40.50.300">
    <property type="entry name" value="P-loop containing nucleotide triphosphate hydrolases"/>
    <property type="match status" value="1"/>
</dbReference>
<feature type="transmembrane region" description="Helical" evidence="8">
    <location>
        <begin position="65"/>
        <end position="87"/>
    </location>
</feature>
<dbReference type="EMBL" id="KZ662818">
    <property type="protein sequence ID" value="PPS18669.1"/>
    <property type="molecule type" value="Genomic_DNA"/>
</dbReference>
<evidence type="ECO:0000256" key="6">
    <source>
        <dbReference type="ARBA" id="ARBA00022989"/>
    </source>
</evidence>
<feature type="transmembrane region" description="Helical" evidence="8">
    <location>
        <begin position="31"/>
        <end position="53"/>
    </location>
</feature>
<dbReference type="PANTHER" id="PTHR19229:SF267">
    <property type="entry name" value="ABC TRANSPORTER A FAMILY MEMBER 1"/>
    <property type="match status" value="1"/>
</dbReference>
<dbReference type="Proteomes" id="UP000239757">
    <property type="component" value="Unassembled WGS sequence"/>
</dbReference>
<dbReference type="InterPro" id="IPR013525">
    <property type="entry name" value="ABC2_TM"/>
</dbReference>
<dbReference type="PROSITE" id="PS00211">
    <property type="entry name" value="ABC_TRANSPORTER_1"/>
    <property type="match status" value="1"/>
</dbReference>
<feature type="domain" description="ABC transporter" evidence="9">
    <location>
        <begin position="224"/>
        <end position="510"/>
    </location>
</feature>
<dbReference type="GO" id="GO:0005319">
    <property type="term" value="F:lipid transporter activity"/>
    <property type="evidence" value="ECO:0007669"/>
    <property type="project" value="TreeGrafter"/>
</dbReference>
<evidence type="ECO:0000256" key="4">
    <source>
        <dbReference type="ARBA" id="ARBA00022741"/>
    </source>
</evidence>
<evidence type="ECO:0000256" key="1">
    <source>
        <dbReference type="ARBA" id="ARBA00004141"/>
    </source>
</evidence>
<dbReference type="InterPro" id="IPR017871">
    <property type="entry name" value="ABC_transporter-like_CS"/>
</dbReference>
<organism evidence="10 11">
    <name type="scientific">Gossypium barbadense</name>
    <name type="common">Sea Island cotton</name>
    <name type="synonym">Hibiscus barbadensis</name>
    <dbReference type="NCBI Taxonomy" id="3634"/>
    <lineage>
        <taxon>Eukaryota</taxon>
        <taxon>Viridiplantae</taxon>
        <taxon>Streptophyta</taxon>
        <taxon>Embryophyta</taxon>
        <taxon>Tracheophyta</taxon>
        <taxon>Spermatophyta</taxon>
        <taxon>Magnoliopsida</taxon>
        <taxon>eudicotyledons</taxon>
        <taxon>Gunneridae</taxon>
        <taxon>Pentapetalae</taxon>
        <taxon>rosids</taxon>
        <taxon>malvids</taxon>
        <taxon>Malvales</taxon>
        <taxon>Malvaceae</taxon>
        <taxon>Malvoideae</taxon>
        <taxon>Gossypium</taxon>
    </lineage>
</organism>
<dbReference type="PANTHER" id="PTHR19229">
    <property type="entry name" value="ATP-BINDING CASSETTE TRANSPORTER SUBFAMILY A ABCA"/>
    <property type="match status" value="1"/>
</dbReference>
<dbReference type="InterPro" id="IPR003593">
    <property type="entry name" value="AAA+_ATPase"/>
</dbReference>
<gene>
    <name evidence="10" type="ORF">GOBAR_AA01914</name>
</gene>
<keyword evidence="5" id="KW-0067">ATP-binding</keyword>
<dbReference type="GO" id="GO:0005524">
    <property type="term" value="F:ATP binding"/>
    <property type="evidence" value="ECO:0007669"/>
    <property type="project" value="UniProtKB-KW"/>
</dbReference>
<feature type="transmembrane region" description="Helical" evidence="8">
    <location>
        <begin position="99"/>
        <end position="119"/>
    </location>
</feature>
<dbReference type="InterPro" id="IPR026082">
    <property type="entry name" value="ABCA"/>
</dbReference>
<protein>
    <recommendedName>
        <fullName evidence="9">ABC transporter domain-containing protein</fullName>
    </recommendedName>
</protein>
<dbReference type="GO" id="GO:0016887">
    <property type="term" value="F:ATP hydrolysis activity"/>
    <property type="evidence" value="ECO:0007669"/>
    <property type="project" value="InterPro"/>
</dbReference>
<dbReference type="GO" id="GO:0140359">
    <property type="term" value="F:ABC-type transporter activity"/>
    <property type="evidence" value="ECO:0007669"/>
    <property type="project" value="InterPro"/>
</dbReference>
<keyword evidence="3 8" id="KW-0812">Transmembrane</keyword>
<dbReference type="Pfam" id="PF00005">
    <property type="entry name" value="ABC_tran"/>
    <property type="match status" value="1"/>
</dbReference>
<proteinExistence type="inferred from homology"/>
<evidence type="ECO:0000256" key="7">
    <source>
        <dbReference type="ARBA" id="ARBA00023136"/>
    </source>
</evidence>
<evidence type="ECO:0000313" key="10">
    <source>
        <dbReference type="EMBL" id="PPS18669.1"/>
    </source>
</evidence>
<dbReference type="InterPro" id="IPR027417">
    <property type="entry name" value="P-loop_NTPase"/>
</dbReference>
<sequence length="724" mass="80662">MVESNFALYFPKCHNTFKSLESLDQFIGRGFLPTVIMFLEYGLAIASSTYCLTFFFSDHSMAQNVVLLIHFFTGLILMVISFIMGLIKTTASANSFLKNFFRLSPGFCFADGLASLALLRQGMKDKSSDGIFDWNVTGASICYLGIEAIGYFFLTLGLELLPTCKLTPARLMEWWRKKKIQGDDSVLEPFLKSSSEISVHLDEDIDVRTERNRVLSGSIDNTILFLRNLRKVYPGGNHHRAKVAVDSLTFSVQAGECFGFLGTNGAGKTTTLSMLTGILHLSCLDINILSEEHYKEESPTEGTAFIFGKDISSNPEAARRHIGYCPQFDALLEYLTVQEHLELYARIKGVSDYRMNDVCVSIIVILIILLPHQYGRRVLVWFEAFNMVVLEKLVEFDLLKHADKPSYTLSGGNKRKLSVAIAMIGDPPIVILDEPSTGMDPIAKRFMWEVISRLSTRQGKTAVILTTHSMNEAQALCTRIGIMVGGRLRCIGSPQHLKTRFGNHLELEIKPTEVSASDLENLCRIIQEMLFDIPSHPRSLLNDLEVCIGATDSITSGNASVAEISLSKEMIIVVGRWLGNEERVKTLISSRSNSDGLFGEQLSEQLVREGGIPLPIFSEWWLAREKFSAIDSFIVSSFPGATFHGCNGLSVKYQLPYGEGLSLADVFGHLERNRLYIYSKNSVPNKLFINSIIVPKDQNLGNALNREVFPGVQFPCLPTRSAAM</sequence>
<evidence type="ECO:0000259" key="9">
    <source>
        <dbReference type="PROSITE" id="PS50893"/>
    </source>
</evidence>
<comment type="similarity">
    <text evidence="2">Belongs to the ABC transporter superfamily. ABCA family. CPR flippase (TC 3.A.1.211) subfamily.</text>
</comment>
<evidence type="ECO:0000313" key="11">
    <source>
        <dbReference type="Proteomes" id="UP000239757"/>
    </source>
</evidence>
<dbReference type="SUPFAM" id="SSF52540">
    <property type="entry name" value="P-loop containing nucleoside triphosphate hydrolases"/>
    <property type="match status" value="1"/>
</dbReference>
<comment type="subcellular location">
    <subcellularLocation>
        <location evidence="1">Membrane</location>
        <topology evidence="1">Multi-pass membrane protein</topology>
    </subcellularLocation>
</comment>
<feature type="transmembrane region" description="Helical" evidence="8">
    <location>
        <begin position="131"/>
        <end position="154"/>
    </location>
</feature>
<dbReference type="GO" id="GO:0016020">
    <property type="term" value="C:membrane"/>
    <property type="evidence" value="ECO:0007669"/>
    <property type="project" value="UniProtKB-SubCell"/>
</dbReference>
<dbReference type="InterPro" id="IPR003439">
    <property type="entry name" value="ABC_transporter-like_ATP-bd"/>
</dbReference>
<keyword evidence="7 8" id="KW-0472">Membrane</keyword>
<accession>A0A2P5YSW0</accession>
<evidence type="ECO:0000256" key="2">
    <source>
        <dbReference type="ARBA" id="ARBA00008526"/>
    </source>
</evidence>
<reference evidence="10 11" key="1">
    <citation type="submission" date="2015-01" db="EMBL/GenBank/DDBJ databases">
        <title>Genome of allotetraploid Gossypium barbadense reveals genomic plasticity and fiber elongation in cotton evolution.</title>
        <authorList>
            <person name="Chen X."/>
            <person name="Liu X."/>
            <person name="Zhao B."/>
            <person name="Zheng H."/>
            <person name="Hu Y."/>
            <person name="Lu G."/>
            <person name="Yang C."/>
            <person name="Chen J."/>
            <person name="Shan C."/>
            <person name="Zhang L."/>
            <person name="Zhou Y."/>
            <person name="Wang L."/>
            <person name="Guo W."/>
            <person name="Bai Y."/>
            <person name="Ruan J."/>
            <person name="Shangguan X."/>
            <person name="Mao Y."/>
            <person name="Jiang J."/>
            <person name="Zhu Y."/>
            <person name="Lei J."/>
            <person name="Kang H."/>
            <person name="Chen S."/>
            <person name="He X."/>
            <person name="Wang R."/>
            <person name="Wang Y."/>
            <person name="Chen J."/>
            <person name="Wang L."/>
            <person name="Yu S."/>
            <person name="Wang B."/>
            <person name="Wei J."/>
            <person name="Song S."/>
            <person name="Lu X."/>
            <person name="Gao Z."/>
            <person name="Gu W."/>
            <person name="Deng X."/>
            <person name="Ma D."/>
            <person name="Wang S."/>
            <person name="Liang W."/>
            <person name="Fang L."/>
            <person name="Cai C."/>
            <person name="Zhu X."/>
            <person name="Zhou B."/>
            <person name="Zhang Y."/>
            <person name="Chen Z."/>
            <person name="Xu S."/>
            <person name="Zhu R."/>
            <person name="Wang S."/>
            <person name="Zhang T."/>
            <person name="Zhao G."/>
        </authorList>
    </citation>
    <scope>NUCLEOTIDE SEQUENCE [LARGE SCALE GENOMIC DNA]</scope>
    <source>
        <strain evidence="11">cv. Xinhai21</strain>
        <tissue evidence="10">Leaf</tissue>
    </source>
</reference>
<keyword evidence="6 8" id="KW-1133">Transmembrane helix</keyword>
<keyword evidence="4" id="KW-0547">Nucleotide-binding</keyword>
<dbReference type="AlphaFoldDB" id="A0A2P5YSW0"/>
<dbReference type="Pfam" id="PF12698">
    <property type="entry name" value="ABC2_membrane_3"/>
    <property type="match status" value="1"/>
</dbReference>
<dbReference type="PROSITE" id="PS50893">
    <property type="entry name" value="ABC_TRANSPORTER_2"/>
    <property type="match status" value="1"/>
</dbReference>
<evidence type="ECO:0000256" key="3">
    <source>
        <dbReference type="ARBA" id="ARBA00022692"/>
    </source>
</evidence>
<evidence type="ECO:0000256" key="5">
    <source>
        <dbReference type="ARBA" id="ARBA00022840"/>
    </source>
</evidence>
<evidence type="ECO:0000256" key="8">
    <source>
        <dbReference type="SAM" id="Phobius"/>
    </source>
</evidence>
<dbReference type="CDD" id="cd03263">
    <property type="entry name" value="ABC_subfamily_A"/>
    <property type="match status" value="1"/>
</dbReference>
<dbReference type="SMART" id="SM00382">
    <property type="entry name" value="AAA"/>
    <property type="match status" value="1"/>
</dbReference>
<dbReference type="OrthoDB" id="10255969at2759"/>
<name>A0A2P5YSW0_GOSBA</name>